<dbReference type="InterPro" id="IPR003593">
    <property type="entry name" value="AAA+_ATPase"/>
</dbReference>
<evidence type="ECO:0000256" key="11">
    <source>
        <dbReference type="ARBA" id="ARBA00023163"/>
    </source>
</evidence>
<proteinExistence type="inferred from homology"/>
<dbReference type="GO" id="GO:0046872">
    <property type="term" value="F:metal ion binding"/>
    <property type="evidence" value="ECO:0007669"/>
    <property type="project" value="UniProtKB-KW"/>
</dbReference>
<dbReference type="Gene3D" id="1.20.1560.10">
    <property type="entry name" value="ABC transporter type 1, transmembrane domain"/>
    <property type="match status" value="1"/>
</dbReference>
<keyword evidence="7" id="KW-0862">Zinc</keyword>
<organism evidence="17 18">
    <name type="scientific">Phytophthora sojae (strain P6497)</name>
    <name type="common">Soybean stem and root rot agent</name>
    <name type="synonym">Phytophthora megasperma f. sp. glycines</name>
    <dbReference type="NCBI Taxonomy" id="1094619"/>
    <lineage>
        <taxon>Eukaryota</taxon>
        <taxon>Sar</taxon>
        <taxon>Stramenopiles</taxon>
        <taxon>Oomycota</taxon>
        <taxon>Peronosporomycetes</taxon>
        <taxon>Peronosporales</taxon>
        <taxon>Peronosporaceae</taxon>
        <taxon>Phytophthora</taxon>
    </lineage>
</organism>
<dbReference type="InterPro" id="IPR027417">
    <property type="entry name" value="P-loop_NTPase"/>
</dbReference>
<comment type="similarity">
    <text evidence="12">Belongs to the ABC transporter superfamily. ABCB family. Heavy Metal importer (TC 3.A.1.210) subfamily.</text>
</comment>
<dbReference type="CDD" id="cd10508">
    <property type="entry name" value="Zn-ribbon_RPB9"/>
    <property type="match status" value="1"/>
</dbReference>
<evidence type="ECO:0000256" key="14">
    <source>
        <dbReference type="SAM" id="Phobius"/>
    </source>
</evidence>
<dbReference type="RefSeq" id="XP_009520537.1">
    <property type="nucleotide sequence ID" value="XM_009522242.1"/>
</dbReference>
<dbReference type="GO" id="GO:0016020">
    <property type="term" value="C:membrane"/>
    <property type="evidence" value="ECO:0007669"/>
    <property type="project" value="UniProtKB-SubCell"/>
</dbReference>
<sequence>MPRATNEKTPLLKEPPEVSLEDPQPSQGATIWELRVLLIPYFWPKTWGLRLRVFVSFSFMFLSRGSRILAPLFLKEATNTISGSNFTRIPVFAIVMYCMTLFGFAAAKQLQTYLYMVVKQHAYQDVAANLFAHLHSLSMNYHLTKKTGKVLRCLDRGSTSTDNIVNVIFFRLLPTFVELVVVSIVFIFSFKEKILSVVTIIGVVLYVVITAMGTRIRLRFKKQTNEHDNQASEKAVDSLVNFETVKYFCTEDYELARYMSSIYLYQKSQLSTRGLMNAIVVAQQLIQQTCLGACLLISARNIYYGVMTVGDFVAVTVYITNIFKPLDSLGNIYNTIVQSFVDMENLAELLRIQPEVQDKPGAPALEASATASTVTFHNVCFRYPSQPAANGLKDVSFTVPTGKTVAIVGSTGSGKTTISRLLFRFYDVLSGRISINGQDIASVRQKSLRKSIGIVPQDTVMFNDTIRYNLTYGHRHCTDEELIAAVKVANIYDFIMSLPNQFDSQIGERGLKLSGGEKQRIAIARLVLKNPSVVVLDEATSSLDTVTEQSIHQALNVACEGRTTIIIAHRLSTVRHADNIIVLEKGRIVETGSHSQLLEQGGRYLQLWTQQSREMEDDTPTEECVIMAAAGMRFCRECNNMLYPSQDREIRRLVFRCRNCGQSEDVEENCIYANELVKDTRVQLDVLPGDVIDDPTLQRDYDVVCPNCNHNGAVFIRSQDGVKQSTLALIWVCLNRDCQVDEEGNRLPSYRWMGS</sequence>
<keyword evidence="3" id="KW-0813">Transport</keyword>
<dbReference type="PANTHER" id="PTHR24221">
    <property type="entry name" value="ATP-BINDING CASSETTE SUB-FAMILY B"/>
    <property type="match status" value="1"/>
</dbReference>
<dbReference type="KEGG" id="psoj:PHYSODRAFT_555161"/>
<evidence type="ECO:0000256" key="7">
    <source>
        <dbReference type="ARBA" id="ARBA00022833"/>
    </source>
</evidence>
<dbReference type="PROSITE" id="PS01030">
    <property type="entry name" value="RNA_POL_M_15KD"/>
    <property type="match status" value="1"/>
</dbReference>
<dbReference type="PROSITE" id="PS50929">
    <property type="entry name" value="ABC_TM1F"/>
    <property type="match status" value="1"/>
</dbReference>
<evidence type="ECO:0000313" key="18">
    <source>
        <dbReference type="Proteomes" id="UP000002640"/>
    </source>
</evidence>
<dbReference type="PROSITE" id="PS50893">
    <property type="entry name" value="ABC_TRANSPORTER_2"/>
    <property type="match status" value="1"/>
</dbReference>
<evidence type="ECO:0000256" key="6">
    <source>
        <dbReference type="ARBA" id="ARBA00022741"/>
    </source>
</evidence>
<evidence type="ECO:0000256" key="2">
    <source>
        <dbReference type="ARBA" id="ARBA00008925"/>
    </source>
</evidence>
<comment type="subcellular location">
    <subcellularLocation>
        <location evidence="1">Membrane</location>
        <topology evidence="1">Multi-pass membrane protein</topology>
    </subcellularLocation>
</comment>
<dbReference type="SMART" id="SM00382">
    <property type="entry name" value="AAA"/>
    <property type="match status" value="1"/>
</dbReference>
<dbReference type="CDD" id="cd18560">
    <property type="entry name" value="ABC_6TM_ATM1_ABCB7_HMT1_ABCB6"/>
    <property type="match status" value="1"/>
</dbReference>
<evidence type="ECO:0000256" key="5">
    <source>
        <dbReference type="ARBA" id="ARBA00022723"/>
    </source>
</evidence>
<keyword evidence="5" id="KW-0479">Metal-binding</keyword>
<dbReference type="Pfam" id="PF00664">
    <property type="entry name" value="ABC_membrane"/>
    <property type="match status" value="1"/>
</dbReference>
<protein>
    <submittedName>
        <fullName evidence="17">Bacterial MDR-like protein</fullName>
    </submittedName>
</protein>
<accession>G4Z0G3</accession>
<dbReference type="SUPFAM" id="SSF90123">
    <property type="entry name" value="ABC transporter transmembrane region"/>
    <property type="match status" value="1"/>
</dbReference>
<dbReference type="InterPro" id="IPR017871">
    <property type="entry name" value="ABC_transporter-like_CS"/>
</dbReference>
<dbReference type="InterPro" id="IPR011527">
    <property type="entry name" value="ABC1_TM_dom"/>
</dbReference>
<dbReference type="GO" id="GO:0016887">
    <property type="term" value="F:ATP hydrolysis activity"/>
    <property type="evidence" value="ECO:0007669"/>
    <property type="project" value="InterPro"/>
</dbReference>
<dbReference type="GO" id="GO:0140359">
    <property type="term" value="F:ABC-type transporter activity"/>
    <property type="evidence" value="ECO:0007669"/>
    <property type="project" value="InterPro"/>
</dbReference>
<dbReference type="PROSITE" id="PS00211">
    <property type="entry name" value="ABC_TRANSPORTER_1"/>
    <property type="match status" value="1"/>
</dbReference>
<feature type="transmembrane region" description="Helical" evidence="14">
    <location>
        <begin position="86"/>
        <end position="106"/>
    </location>
</feature>
<evidence type="ECO:0000256" key="12">
    <source>
        <dbReference type="ARBA" id="ARBA00024363"/>
    </source>
</evidence>
<dbReference type="SUPFAM" id="SSF52540">
    <property type="entry name" value="P-loop containing nucleoside triphosphate hydrolases"/>
    <property type="match status" value="1"/>
</dbReference>
<dbReference type="Pfam" id="PF02150">
    <property type="entry name" value="Zn_ribbon_RPB9"/>
    <property type="match status" value="1"/>
</dbReference>
<evidence type="ECO:0000256" key="13">
    <source>
        <dbReference type="SAM" id="MobiDB-lite"/>
    </source>
</evidence>
<evidence type="ECO:0000256" key="4">
    <source>
        <dbReference type="ARBA" id="ARBA00022692"/>
    </source>
</evidence>
<evidence type="ECO:0000259" key="16">
    <source>
        <dbReference type="PROSITE" id="PS50929"/>
    </source>
</evidence>
<feature type="domain" description="ABC transporter" evidence="15">
    <location>
        <begin position="374"/>
        <end position="610"/>
    </location>
</feature>
<dbReference type="Proteomes" id="UP000002640">
    <property type="component" value="Unassembled WGS sequence"/>
</dbReference>
<dbReference type="SUPFAM" id="SSF57783">
    <property type="entry name" value="Zinc beta-ribbon"/>
    <property type="match status" value="2"/>
</dbReference>
<dbReference type="SMR" id="G4Z0G3"/>
<dbReference type="AlphaFoldDB" id="G4Z0G3"/>
<dbReference type="Gene3D" id="3.40.50.300">
    <property type="entry name" value="P-loop containing nucleotide triphosphate hydrolases"/>
    <property type="match status" value="1"/>
</dbReference>
<dbReference type="OMA" id="VTIYMAK"/>
<evidence type="ECO:0000259" key="15">
    <source>
        <dbReference type="PROSITE" id="PS50893"/>
    </source>
</evidence>
<evidence type="ECO:0000256" key="3">
    <source>
        <dbReference type="ARBA" id="ARBA00022448"/>
    </source>
</evidence>
<feature type="transmembrane region" description="Helical" evidence="14">
    <location>
        <begin position="194"/>
        <end position="213"/>
    </location>
</feature>
<dbReference type="InterPro" id="IPR019761">
    <property type="entry name" value="DNA-dir_RNA_pol-M_15_CS"/>
</dbReference>
<dbReference type="GO" id="GO:0006351">
    <property type="term" value="P:DNA-templated transcription"/>
    <property type="evidence" value="ECO:0007669"/>
    <property type="project" value="InterPro"/>
</dbReference>
<keyword evidence="18" id="KW-1185">Reference proteome</keyword>
<name>G4Z0G3_PHYSP</name>
<keyword evidence="6" id="KW-0547">Nucleotide-binding</keyword>
<keyword evidence="10 14" id="KW-0472">Membrane</keyword>
<dbReference type="InterPro" id="IPR034012">
    <property type="entry name" value="Zn_ribbon_RPB9_C"/>
</dbReference>
<dbReference type="SMART" id="SM00661">
    <property type="entry name" value="RPOL9"/>
    <property type="match status" value="1"/>
</dbReference>
<reference evidence="17 18" key="1">
    <citation type="journal article" date="2006" name="Science">
        <title>Phytophthora genome sequences uncover evolutionary origins and mechanisms of pathogenesis.</title>
        <authorList>
            <person name="Tyler B.M."/>
            <person name="Tripathy S."/>
            <person name="Zhang X."/>
            <person name="Dehal P."/>
            <person name="Jiang R.H."/>
            <person name="Aerts A."/>
            <person name="Arredondo F.D."/>
            <person name="Baxter L."/>
            <person name="Bensasson D."/>
            <person name="Beynon J.L."/>
            <person name="Chapman J."/>
            <person name="Damasceno C.M."/>
            <person name="Dorrance A.E."/>
            <person name="Dou D."/>
            <person name="Dickerman A.W."/>
            <person name="Dubchak I.L."/>
            <person name="Garbelotto M."/>
            <person name="Gijzen M."/>
            <person name="Gordon S.G."/>
            <person name="Govers F."/>
            <person name="Grunwald N.J."/>
            <person name="Huang W."/>
            <person name="Ivors K.L."/>
            <person name="Jones R.W."/>
            <person name="Kamoun S."/>
            <person name="Krampis K."/>
            <person name="Lamour K.H."/>
            <person name="Lee M.K."/>
            <person name="McDonald W.H."/>
            <person name="Medina M."/>
            <person name="Meijer H.J."/>
            <person name="Nordberg E.K."/>
            <person name="Maclean D.J."/>
            <person name="Ospina-Giraldo M.D."/>
            <person name="Morris P.F."/>
            <person name="Phuntumart V."/>
            <person name="Putnam N.H."/>
            <person name="Rash S."/>
            <person name="Rose J.K."/>
            <person name="Sakihama Y."/>
            <person name="Salamov A.A."/>
            <person name="Savidor A."/>
            <person name="Scheuring C.F."/>
            <person name="Smith B.M."/>
            <person name="Sobral B.W."/>
            <person name="Terry A."/>
            <person name="Torto-Alalibo T.A."/>
            <person name="Win J."/>
            <person name="Xu Z."/>
            <person name="Zhang H."/>
            <person name="Grigoriev I.V."/>
            <person name="Rokhsar D.S."/>
            <person name="Boore J.L."/>
        </authorList>
    </citation>
    <scope>NUCLEOTIDE SEQUENCE [LARGE SCALE GENOMIC DNA]</scope>
    <source>
        <strain evidence="17 18">P6497</strain>
    </source>
</reference>
<keyword evidence="4 14" id="KW-0812">Transmembrane</keyword>
<evidence type="ECO:0000256" key="8">
    <source>
        <dbReference type="ARBA" id="ARBA00022840"/>
    </source>
</evidence>
<keyword evidence="11" id="KW-0804">Transcription</keyword>
<keyword evidence="9 14" id="KW-1133">Transmembrane helix</keyword>
<dbReference type="InterPro" id="IPR001529">
    <property type="entry name" value="Zn_ribbon_RPB9"/>
</dbReference>
<evidence type="ECO:0000313" key="17">
    <source>
        <dbReference type="EMBL" id="EGZ25249.1"/>
    </source>
</evidence>
<evidence type="ECO:0000256" key="10">
    <source>
        <dbReference type="ARBA" id="ARBA00023136"/>
    </source>
</evidence>
<dbReference type="InterPro" id="IPR039421">
    <property type="entry name" value="Type_1_exporter"/>
</dbReference>
<dbReference type="Gene3D" id="2.20.25.10">
    <property type="match status" value="2"/>
</dbReference>
<gene>
    <name evidence="17" type="ORF">PHYSODRAFT_555161</name>
</gene>
<keyword evidence="8" id="KW-0067">ATP-binding</keyword>
<comment type="similarity">
    <text evidence="2">Belongs to the archaeal RpoM/eukaryotic RPA12/RPB9/RPC11 RNA polymerase family.</text>
</comment>
<evidence type="ECO:0000256" key="9">
    <source>
        <dbReference type="ARBA" id="ARBA00022989"/>
    </source>
</evidence>
<feature type="transmembrane region" description="Helical" evidence="14">
    <location>
        <begin position="164"/>
        <end position="188"/>
    </location>
</feature>
<dbReference type="FunFam" id="3.40.50.300:FF:000287">
    <property type="entry name" value="Multidrug ABC transporter ATP-binding protein"/>
    <property type="match status" value="1"/>
</dbReference>
<dbReference type="GeneID" id="20663056"/>
<dbReference type="EMBL" id="JH159152">
    <property type="protein sequence ID" value="EGZ25249.1"/>
    <property type="molecule type" value="Genomic_DNA"/>
</dbReference>
<dbReference type="PANTHER" id="PTHR24221:SF620">
    <property type="entry name" value="ABC TRANSMEMBRANE TYPE-1 DOMAIN-CONTAINING PROTEIN"/>
    <property type="match status" value="1"/>
</dbReference>
<dbReference type="Pfam" id="PF00005">
    <property type="entry name" value="ABC_tran"/>
    <property type="match status" value="1"/>
</dbReference>
<feature type="region of interest" description="Disordered" evidence="13">
    <location>
        <begin position="1"/>
        <end position="25"/>
    </location>
</feature>
<dbReference type="InterPro" id="IPR003439">
    <property type="entry name" value="ABC_transporter-like_ATP-bd"/>
</dbReference>
<dbReference type="InterPro" id="IPR036640">
    <property type="entry name" value="ABC1_TM_sf"/>
</dbReference>
<evidence type="ECO:0000256" key="1">
    <source>
        <dbReference type="ARBA" id="ARBA00004141"/>
    </source>
</evidence>
<dbReference type="InParanoid" id="G4Z0G3"/>
<dbReference type="GO" id="GO:0005524">
    <property type="term" value="F:ATP binding"/>
    <property type="evidence" value="ECO:0007669"/>
    <property type="project" value="UniProtKB-KW"/>
</dbReference>
<feature type="domain" description="ABC transmembrane type-1" evidence="16">
    <location>
        <begin position="54"/>
        <end position="338"/>
    </location>
</feature>